<protein>
    <submittedName>
        <fullName evidence="1">Uncharacterized protein</fullName>
    </submittedName>
</protein>
<name>A0ACC4C5N3_POPAL</name>
<organism evidence="1 2">
    <name type="scientific">Populus alba</name>
    <name type="common">White poplar</name>
    <dbReference type="NCBI Taxonomy" id="43335"/>
    <lineage>
        <taxon>Eukaryota</taxon>
        <taxon>Viridiplantae</taxon>
        <taxon>Streptophyta</taxon>
        <taxon>Embryophyta</taxon>
        <taxon>Tracheophyta</taxon>
        <taxon>Spermatophyta</taxon>
        <taxon>Magnoliopsida</taxon>
        <taxon>eudicotyledons</taxon>
        <taxon>Gunneridae</taxon>
        <taxon>Pentapetalae</taxon>
        <taxon>rosids</taxon>
        <taxon>fabids</taxon>
        <taxon>Malpighiales</taxon>
        <taxon>Salicaceae</taxon>
        <taxon>Saliceae</taxon>
        <taxon>Populus</taxon>
    </lineage>
</organism>
<dbReference type="Proteomes" id="UP000309997">
    <property type="component" value="Unassembled WGS sequence"/>
</dbReference>
<keyword evidence="2" id="KW-1185">Reference proteome</keyword>
<evidence type="ECO:0000313" key="1">
    <source>
        <dbReference type="EMBL" id="KAL3586794.1"/>
    </source>
</evidence>
<reference evidence="1 2" key="1">
    <citation type="journal article" date="2024" name="Plant Biotechnol. J.">
        <title>Genome and CRISPR/Cas9 system of a widespread forest tree (Populus alba) in the world.</title>
        <authorList>
            <person name="Liu Y.J."/>
            <person name="Jiang P.F."/>
            <person name="Han X.M."/>
            <person name="Li X.Y."/>
            <person name="Wang H.M."/>
            <person name="Wang Y.J."/>
            <person name="Wang X.X."/>
            <person name="Zeng Q.Y."/>
        </authorList>
    </citation>
    <scope>NUCLEOTIDE SEQUENCE [LARGE SCALE GENOMIC DNA]</scope>
    <source>
        <strain evidence="2">cv. PAL-ZL1</strain>
    </source>
</reference>
<dbReference type="EMBL" id="RCHU02000006">
    <property type="protein sequence ID" value="KAL3586794.1"/>
    <property type="molecule type" value="Genomic_DNA"/>
</dbReference>
<comment type="caution">
    <text evidence="1">The sequence shown here is derived from an EMBL/GenBank/DDBJ whole genome shotgun (WGS) entry which is preliminary data.</text>
</comment>
<evidence type="ECO:0000313" key="2">
    <source>
        <dbReference type="Proteomes" id="UP000309997"/>
    </source>
</evidence>
<gene>
    <name evidence="1" type="ORF">D5086_013661</name>
</gene>
<sequence>MEIIENGQDTSSAVTSLLPLASVSQQPYVSELLSFTLDRLHKEPELLRVDAERIQRQMQEVAVVNYRAFIAAADALLAIRQQVSSIDNHLESLITEIPNLTSGCTEFIESAEEILEKRKMNQTLLANHSTLLDLLEIPQLMDTCVRNGNYDEALDLETFVCKLSTMHPKLPVIQALAAEVRQTTQSLLSQLLQKLRSNIQLPECLRIIGYLRRIGVFSEYEMRLQFLRCRESWLTGILEDLDQRNAYEYLKGMINCHRTHLFDVVNQYRAIFADDTSGSEENYDGGLLFSWAMHQITSHLKTLKIMLPKITEGGSLSNILDSCMYCAVGLNWVGLDFRGLLPPLFEEAVLNLFSKNMNTAVENFQLVLDSHRWVPLPAVGFPSYSIGEEQQEDVTPPSYLMEHPPLAVFINGVSAAMNELRPCAPVSLKHVLAQELIKGLQAVSDSLLRYNATRMLRENESGLFLSLCRSFIEVAYPHCATCFGRCYPGGAALIMDAKNLYDGIGRLLATSSRELQRPANNTEGKKITENGDQPVVENGVTPEVEQSGVAIADEKDQTSPTVQIDEKQVFEFSVKGCAMESNVEQQSPSQKFQIYSTSNTGVTPFWREKYERDAKKYWDVFYKRHQDKFFKDRHYLDKEWGQYFAGEERRVVLEVGCGAGNTIFPLVASYPNIFVHACDFSPRAVNLVKNYTLDLALMFYEGVGSKLLFRFASDSSNYSVSKESAIKEALCQENVKSNVKESTSQYPSNNFEIDMSEGVAAEMFGISPSNDNESSTPISFSRMMAMVLAVNPTIVEGRKVLELGCGCGGIVDEPSLLSAASQFGFKLVDKWPLGIPSNPSQSIVGSWFRRDGS</sequence>
<proteinExistence type="predicted"/>
<accession>A0ACC4C5N3</accession>